<dbReference type="EMBL" id="BMPI01000012">
    <property type="protein sequence ID" value="GGM26995.1"/>
    <property type="molecule type" value="Genomic_DNA"/>
</dbReference>
<keyword evidence="2" id="KW-0238">DNA-binding</keyword>
<feature type="domain" description="HTH hxlR-type" evidence="4">
    <location>
        <begin position="24"/>
        <end position="136"/>
    </location>
</feature>
<dbReference type="Gene3D" id="1.10.10.10">
    <property type="entry name" value="Winged helix-like DNA-binding domain superfamily/Winged helix DNA-binding domain"/>
    <property type="match status" value="1"/>
</dbReference>
<sequence>MATTTAAQKRAQAKVEYDAFLAQCPSRKLLDRIADKWVTLVLAALRSDGSQQFGADCAGEPRPMRYSELSRLLAGVSQKMLTQTLRSLERDGLITRTVVPTVPVTVTYELTELGLSLHQTMRGLKAWAETHMDDVLANRATYDNHVA</sequence>
<evidence type="ECO:0000313" key="6">
    <source>
        <dbReference type="Proteomes" id="UP000642070"/>
    </source>
</evidence>
<keyword evidence="6" id="KW-1185">Reference proteome</keyword>
<organism evidence="5 6">
    <name type="scientific">Dactylosporangium sucinum</name>
    <dbReference type="NCBI Taxonomy" id="1424081"/>
    <lineage>
        <taxon>Bacteria</taxon>
        <taxon>Bacillati</taxon>
        <taxon>Actinomycetota</taxon>
        <taxon>Actinomycetes</taxon>
        <taxon>Micromonosporales</taxon>
        <taxon>Micromonosporaceae</taxon>
        <taxon>Dactylosporangium</taxon>
    </lineage>
</organism>
<dbReference type="InterPro" id="IPR002577">
    <property type="entry name" value="HTH_HxlR"/>
</dbReference>
<dbReference type="PROSITE" id="PS51118">
    <property type="entry name" value="HTH_HXLR"/>
    <property type="match status" value="1"/>
</dbReference>
<dbReference type="GO" id="GO:0003677">
    <property type="term" value="F:DNA binding"/>
    <property type="evidence" value="ECO:0007669"/>
    <property type="project" value="UniProtKB-KW"/>
</dbReference>
<dbReference type="SUPFAM" id="SSF46785">
    <property type="entry name" value="Winged helix' DNA-binding domain"/>
    <property type="match status" value="1"/>
</dbReference>
<dbReference type="InterPro" id="IPR036388">
    <property type="entry name" value="WH-like_DNA-bd_sf"/>
</dbReference>
<dbReference type="PANTHER" id="PTHR33204">
    <property type="entry name" value="TRANSCRIPTIONAL REGULATOR, MARR FAMILY"/>
    <property type="match status" value="1"/>
</dbReference>
<gene>
    <name evidence="5" type="ORF">GCM10007977_030220</name>
</gene>
<dbReference type="PANTHER" id="PTHR33204:SF37">
    <property type="entry name" value="HTH-TYPE TRANSCRIPTIONAL REGULATOR YODB"/>
    <property type="match status" value="1"/>
</dbReference>
<dbReference type="RefSeq" id="WP_190250433.1">
    <property type="nucleotide sequence ID" value="NZ_BMPI01000012.1"/>
</dbReference>
<evidence type="ECO:0000256" key="1">
    <source>
        <dbReference type="ARBA" id="ARBA00023015"/>
    </source>
</evidence>
<reference evidence="5" key="1">
    <citation type="journal article" date="2014" name="Int. J. Syst. Evol. Microbiol.">
        <title>Complete genome sequence of Corynebacterium casei LMG S-19264T (=DSM 44701T), isolated from a smear-ripened cheese.</title>
        <authorList>
            <consortium name="US DOE Joint Genome Institute (JGI-PGF)"/>
            <person name="Walter F."/>
            <person name="Albersmeier A."/>
            <person name="Kalinowski J."/>
            <person name="Ruckert C."/>
        </authorList>
    </citation>
    <scope>NUCLEOTIDE SEQUENCE</scope>
    <source>
        <strain evidence="5">JCM 19831</strain>
    </source>
</reference>
<protein>
    <submittedName>
        <fullName evidence="5">Transcriptional regulator</fullName>
    </submittedName>
</protein>
<dbReference type="Pfam" id="PF01638">
    <property type="entry name" value="HxlR"/>
    <property type="match status" value="1"/>
</dbReference>
<name>A0A917TKZ1_9ACTN</name>
<evidence type="ECO:0000256" key="2">
    <source>
        <dbReference type="ARBA" id="ARBA00023125"/>
    </source>
</evidence>
<reference evidence="5" key="2">
    <citation type="submission" date="2020-09" db="EMBL/GenBank/DDBJ databases">
        <authorList>
            <person name="Sun Q."/>
            <person name="Ohkuma M."/>
        </authorList>
    </citation>
    <scope>NUCLEOTIDE SEQUENCE</scope>
    <source>
        <strain evidence="5">JCM 19831</strain>
    </source>
</reference>
<evidence type="ECO:0000256" key="3">
    <source>
        <dbReference type="ARBA" id="ARBA00023163"/>
    </source>
</evidence>
<dbReference type="AlphaFoldDB" id="A0A917TKZ1"/>
<keyword evidence="1" id="KW-0805">Transcription regulation</keyword>
<accession>A0A917TKZ1</accession>
<proteinExistence type="predicted"/>
<keyword evidence="3" id="KW-0804">Transcription</keyword>
<evidence type="ECO:0000259" key="4">
    <source>
        <dbReference type="PROSITE" id="PS51118"/>
    </source>
</evidence>
<dbReference type="InterPro" id="IPR036390">
    <property type="entry name" value="WH_DNA-bd_sf"/>
</dbReference>
<comment type="caution">
    <text evidence="5">The sequence shown here is derived from an EMBL/GenBank/DDBJ whole genome shotgun (WGS) entry which is preliminary data.</text>
</comment>
<evidence type="ECO:0000313" key="5">
    <source>
        <dbReference type="EMBL" id="GGM26995.1"/>
    </source>
</evidence>
<dbReference type="Proteomes" id="UP000642070">
    <property type="component" value="Unassembled WGS sequence"/>
</dbReference>